<dbReference type="RefSeq" id="WP_126599049.1">
    <property type="nucleotide sequence ID" value="NZ_BIFQ01000001.1"/>
</dbReference>
<comment type="cofactor">
    <cofactor evidence="1">
        <name>Mg(2+)</name>
        <dbReference type="ChEBI" id="CHEBI:18420"/>
    </cofactor>
</comment>
<dbReference type="SFLD" id="SFLDG00179">
    <property type="entry name" value="mandelate_racemase"/>
    <property type="match status" value="1"/>
</dbReference>
<dbReference type="InterPro" id="IPR013341">
    <property type="entry name" value="Mandelate_racemase_N_dom"/>
</dbReference>
<dbReference type="Pfam" id="PF02746">
    <property type="entry name" value="MR_MLE_N"/>
    <property type="match status" value="1"/>
</dbReference>
<dbReference type="InterPro" id="IPR029065">
    <property type="entry name" value="Enolase_C-like"/>
</dbReference>
<dbReference type="Pfam" id="PF13378">
    <property type="entry name" value="MR_MLE_C"/>
    <property type="match status" value="1"/>
</dbReference>
<keyword evidence="3" id="KW-0460">Magnesium</keyword>
<dbReference type="GO" id="GO:0016836">
    <property type="term" value="F:hydro-lyase activity"/>
    <property type="evidence" value="ECO:0007669"/>
    <property type="project" value="TreeGrafter"/>
</dbReference>
<sequence length="380" mass="42342">MKITAIRCQRLRLKQEVASQPSWLSESVIANPMSIYPRYAARRSSWTAPFGGLAVIIETDEGIEGLATADGGEAVQIIIEQHFARLLVGEDPTDIERLWDQMFRASTPYGRKGLSMFAISAVDCALWDIFGKALKQPVYRLLGGATKEDMPVYETTNDRVDWDNHEFFGVKLAMPYGPADGREGLLKNRDLVKECRQLIGDKRDIMLDCYMAWDVEYTIRMIDLVEPYAVRWIEEALPPDNIQGYEKLARYTGPVALATGEHEYSRWGHRDLLATGAISVFQPDINWVGGISETRKICAMASAWGLIVVPHAGGLQAAGLHLMKSQVNCPFAEWVRTWNRDAGRPAAAILGVPDPEHGRIRPSEEAGLGISLNQDVLDLT</sequence>
<dbReference type="GO" id="GO:0000287">
    <property type="term" value="F:magnesium ion binding"/>
    <property type="evidence" value="ECO:0007669"/>
    <property type="project" value="TreeGrafter"/>
</dbReference>
<dbReference type="InterPro" id="IPR013342">
    <property type="entry name" value="Mandelate_racemase_C"/>
</dbReference>
<evidence type="ECO:0000313" key="5">
    <source>
        <dbReference type="EMBL" id="GCE07633.1"/>
    </source>
</evidence>
<gene>
    <name evidence="5" type="ORF">KDAU_49620</name>
</gene>
<dbReference type="SFLD" id="SFLDS00001">
    <property type="entry name" value="Enolase"/>
    <property type="match status" value="1"/>
</dbReference>
<evidence type="ECO:0000256" key="3">
    <source>
        <dbReference type="ARBA" id="ARBA00022842"/>
    </source>
</evidence>
<dbReference type="InterPro" id="IPR029017">
    <property type="entry name" value="Enolase-like_N"/>
</dbReference>
<keyword evidence="2" id="KW-0479">Metal-binding</keyword>
<dbReference type="EMBL" id="BIFQ01000001">
    <property type="protein sequence ID" value="GCE07633.1"/>
    <property type="molecule type" value="Genomic_DNA"/>
</dbReference>
<dbReference type="SUPFAM" id="SSF51604">
    <property type="entry name" value="Enolase C-terminal domain-like"/>
    <property type="match status" value="1"/>
</dbReference>
<evidence type="ECO:0000256" key="2">
    <source>
        <dbReference type="ARBA" id="ARBA00022723"/>
    </source>
</evidence>
<evidence type="ECO:0000256" key="1">
    <source>
        <dbReference type="ARBA" id="ARBA00001946"/>
    </source>
</evidence>
<feature type="domain" description="Mandelate racemase/muconate lactonizing enzyme C-terminal" evidence="4">
    <location>
        <begin position="153"/>
        <end position="255"/>
    </location>
</feature>
<dbReference type="GO" id="GO:0016052">
    <property type="term" value="P:carbohydrate catabolic process"/>
    <property type="evidence" value="ECO:0007669"/>
    <property type="project" value="TreeGrafter"/>
</dbReference>
<organism evidence="5 6">
    <name type="scientific">Dictyobacter aurantiacus</name>
    <dbReference type="NCBI Taxonomy" id="1936993"/>
    <lineage>
        <taxon>Bacteria</taxon>
        <taxon>Bacillati</taxon>
        <taxon>Chloroflexota</taxon>
        <taxon>Ktedonobacteria</taxon>
        <taxon>Ktedonobacterales</taxon>
        <taxon>Dictyobacteraceae</taxon>
        <taxon>Dictyobacter</taxon>
    </lineage>
</organism>
<name>A0A401ZLA7_9CHLR</name>
<comment type="caution">
    <text evidence="5">The sequence shown here is derived from an EMBL/GenBank/DDBJ whole genome shotgun (WGS) entry which is preliminary data.</text>
</comment>
<reference evidence="6" key="1">
    <citation type="submission" date="2018-12" db="EMBL/GenBank/DDBJ databases">
        <title>Tengunoibacter tsumagoiensis gen. nov., sp. nov., Dictyobacter kobayashii sp. nov., D. alpinus sp. nov., and D. joshuensis sp. nov. and description of Dictyobacteraceae fam. nov. within the order Ktedonobacterales isolated from Tengu-no-mugimeshi.</title>
        <authorList>
            <person name="Wang C.M."/>
            <person name="Zheng Y."/>
            <person name="Sakai Y."/>
            <person name="Toyoda A."/>
            <person name="Minakuchi Y."/>
            <person name="Abe K."/>
            <person name="Yokota A."/>
            <person name="Yabe S."/>
        </authorList>
    </citation>
    <scope>NUCLEOTIDE SEQUENCE [LARGE SCALE GENOMIC DNA]</scope>
    <source>
        <strain evidence="6">S-27</strain>
    </source>
</reference>
<dbReference type="InterPro" id="IPR018110">
    <property type="entry name" value="Mandel_Rmase/mucon_lact_enz_CS"/>
</dbReference>
<keyword evidence="6" id="KW-1185">Reference proteome</keyword>
<protein>
    <submittedName>
        <fullName evidence="5">L-rhamnonate dehydratase</fullName>
    </submittedName>
</protein>
<dbReference type="SMART" id="SM00922">
    <property type="entry name" value="MR_MLE"/>
    <property type="match status" value="1"/>
</dbReference>
<evidence type="ECO:0000259" key="4">
    <source>
        <dbReference type="SMART" id="SM00922"/>
    </source>
</evidence>
<dbReference type="Gene3D" id="3.30.390.10">
    <property type="entry name" value="Enolase-like, N-terminal domain"/>
    <property type="match status" value="1"/>
</dbReference>
<dbReference type="SUPFAM" id="SSF54826">
    <property type="entry name" value="Enolase N-terminal domain-like"/>
    <property type="match status" value="1"/>
</dbReference>
<accession>A0A401ZLA7</accession>
<dbReference type="InterPro" id="IPR046945">
    <property type="entry name" value="RHMD-like"/>
</dbReference>
<dbReference type="Gene3D" id="3.20.20.120">
    <property type="entry name" value="Enolase-like C-terminal domain"/>
    <property type="match status" value="1"/>
</dbReference>
<dbReference type="PANTHER" id="PTHR13794">
    <property type="entry name" value="ENOLASE SUPERFAMILY, MANDELATE RACEMASE"/>
    <property type="match status" value="1"/>
</dbReference>
<dbReference type="InterPro" id="IPR036849">
    <property type="entry name" value="Enolase-like_C_sf"/>
</dbReference>
<dbReference type="PROSITE" id="PS00908">
    <property type="entry name" value="MR_MLE_1"/>
    <property type="match status" value="1"/>
</dbReference>
<dbReference type="PANTHER" id="PTHR13794:SF58">
    <property type="entry name" value="MITOCHONDRIAL ENOLASE SUPERFAMILY MEMBER 1"/>
    <property type="match status" value="1"/>
</dbReference>
<dbReference type="OrthoDB" id="9775391at2"/>
<dbReference type="AlphaFoldDB" id="A0A401ZLA7"/>
<evidence type="ECO:0000313" key="6">
    <source>
        <dbReference type="Proteomes" id="UP000287224"/>
    </source>
</evidence>
<dbReference type="GO" id="GO:0009063">
    <property type="term" value="P:amino acid catabolic process"/>
    <property type="evidence" value="ECO:0007669"/>
    <property type="project" value="InterPro"/>
</dbReference>
<proteinExistence type="predicted"/>
<dbReference type="Proteomes" id="UP000287224">
    <property type="component" value="Unassembled WGS sequence"/>
</dbReference>